<feature type="domain" description="UBC core" evidence="4">
    <location>
        <begin position="470"/>
        <end position="626"/>
    </location>
</feature>
<dbReference type="SMART" id="SM00212">
    <property type="entry name" value="UBCc"/>
    <property type="match status" value="1"/>
</dbReference>
<reference evidence="5" key="2">
    <citation type="submission" date="2023-05" db="EMBL/GenBank/DDBJ databases">
        <authorList>
            <consortium name="Lawrence Berkeley National Laboratory"/>
            <person name="Steindorff A."/>
            <person name="Hensen N."/>
            <person name="Bonometti L."/>
            <person name="Westerberg I."/>
            <person name="Brannstrom I.O."/>
            <person name="Guillou S."/>
            <person name="Cros-Aarteil S."/>
            <person name="Calhoun S."/>
            <person name="Haridas S."/>
            <person name="Kuo A."/>
            <person name="Mondo S."/>
            <person name="Pangilinan J."/>
            <person name="Riley R."/>
            <person name="Labutti K."/>
            <person name="Andreopoulos B."/>
            <person name="Lipzen A."/>
            <person name="Chen C."/>
            <person name="Yanf M."/>
            <person name="Daum C."/>
            <person name="Ng V."/>
            <person name="Clum A."/>
            <person name="Ohm R."/>
            <person name="Martin F."/>
            <person name="Silar P."/>
            <person name="Natvig D."/>
            <person name="Lalanne C."/>
            <person name="Gautier V."/>
            <person name="Ament-Velasquez S.L."/>
            <person name="Kruys A."/>
            <person name="Hutchinson M.I."/>
            <person name="Powell A.J."/>
            <person name="Barry K."/>
            <person name="Miller A.N."/>
            <person name="Grigoriev I.V."/>
            <person name="Debuchy R."/>
            <person name="Gladieux P."/>
            <person name="Thoren M.H."/>
            <person name="Johannesson H."/>
        </authorList>
    </citation>
    <scope>NUCLEOTIDE SEQUENCE</scope>
    <source>
        <strain evidence="5">CBS 532.94</strain>
    </source>
</reference>
<dbReference type="GO" id="GO:0016740">
    <property type="term" value="F:transferase activity"/>
    <property type="evidence" value="ECO:0007669"/>
    <property type="project" value="UniProtKB-KW"/>
</dbReference>
<dbReference type="InterPro" id="IPR000608">
    <property type="entry name" value="UBC"/>
</dbReference>
<organism evidence="5 6">
    <name type="scientific">Achaetomium macrosporum</name>
    <dbReference type="NCBI Taxonomy" id="79813"/>
    <lineage>
        <taxon>Eukaryota</taxon>
        <taxon>Fungi</taxon>
        <taxon>Dikarya</taxon>
        <taxon>Ascomycota</taxon>
        <taxon>Pezizomycotina</taxon>
        <taxon>Sordariomycetes</taxon>
        <taxon>Sordariomycetidae</taxon>
        <taxon>Sordariales</taxon>
        <taxon>Chaetomiaceae</taxon>
        <taxon>Achaetomium</taxon>
    </lineage>
</organism>
<keyword evidence="1" id="KW-0808">Transferase</keyword>
<evidence type="ECO:0000256" key="3">
    <source>
        <dbReference type="SAM" id="MobiDB-lite"/>
    </source>
</evidence>
<feature type="region of interest" description="Disordered" evidence="3">
    <location>
        <begin position="637"/>
        <end position="656"/>
    </location>
</feature>
<gene>
    <name evidence="5" type="ORF">C8A03DRAFT_17147</name>
</gene>
<name>A0AAN7C7H0_9PEZI</name>
<accession>A0AAN7C7H0</accession>
<evidence type="ECO:0000256" key="1">
    <source>
        <dbReference type="ARBA" id="ARBA00022679"/>
    </source>
</evidence>
<dbReference type="PANTHER" id="PTHR46116:SF39">
    <property type="entry name" value="BACULOVIRAL IAP REPEAT-CONTAINING PROTEIN 6"/>
    <property type="match status" value="1"/>
</dbReference>
<dbReference type="Pfam" id="PF00179">
    <property type="entry name" value="UQ_con"/>
    <property type="match status" value="1"/>
</dbReference>
<dbReference type="Proteomes" id="UP001303760">
    <property type="component" value="Unassembled WGS sequence"/>
</dbReference>
<proteinExistence type="predicted"/>
<keyword evidence="2" id="KW-0833">Ubl conjugation pathway</keyword>
<protein>
    <recommendedName>
        <fullName evidence="4">UBC core domain-containing protein</fullName>
    </recommendedName>
</protein>
<evidence type="ECO:0000313" key="6">
    <source>
        <dbReference type="Proteomes" id="UP001303760"/>
    </source>
</evidence>
<feature type="region of interest" description="Disordered" evidence="3">
    <location>
        <begin position="131"/>
        <end position="166"/>
    </location>
</feature>
<sequence length="813" mass="89683">MVQGKQGFRDSPVPDPSSLGLNELAVYRQSLLSLRCVNCSNAIKVTDTEVIQRTKKMLGESCFFHPCVKCTKCKGWSCVGGDTYHASANIPVLSHVASAKGVKLTWCCDQGRLFLIFSILCGFSAIPKPPPAKRNLRPRPQPSVGVVQSEQSGAKSSALSKGTGYGGPALHVFHSPLRRDRRSQKVQARQEGNDDVSPELIEHYFLGLSSVLPSPTKEAATAFDCRPQPSVSAMILRSPLLQHASELLRYAAIEEINTWRGTTTAVLNFMEIMGSHAGFAPLLIRERTIFPPEDQLIKVVLGNTETQGTARRTAYESGQSLAAIVEHLAVPCRKFLEGLCRYAKTIEQQPKQEKESVALATQVAVAQQISRLADFIASYRVQMNSVMAGQETCADSASSWRSWNPHITGRAVNAKATQAHVATASQDNVTALCKWHRANCVKDLPDHVILEGHHYEKQAGELVGSNPSVGRMRKLLAQISSLSTDLPEGIYVRHGESRLDVLKILISGPTGTPYENGLFEFDMFCDHEFPEKAPKMHFRTTGGGHAAFNPNLYPNGKICLSLLGTWSGHPWEPDRSTILQILVSIQSMIFNAQPYYNEPGREHHRNDSSSEKYNRTVERQTVQYALLPWLTQRLANRHKSSESDTSAPSIPRGTPPVQVPVEASLNLANMAPSPAHDTVYHDPHLGLIPTAPSSIVPVWHPPPLTTAHQIQEAVQAPMHASIFGWANVTAVLPGCGKSNQASLAPLKEDDPIWGDVIRKHFEIKSIYIVERVQQWEKRAPEDARPGLHVQVTQFAQQLREQLTKQLKEHGFLA</sequence>
<dbReference type="AlphaFoldDB" id="A0AAN7C7H0"/>
<dbReference type="InterPro" id="IPR016135">
    <property type="entry name" value="UBQ-conjugating_enzyme/RWD"/>
</dbReference>
<dbReference type="PANTHER" id="PTHR46116">
    <property type="entry name" value="(E3-INDEPENDENT) E2 UBIQUITIN-CONJUGATING ENZYME"/>
    <property type="match status" value="1"/>
</dbReference>
<dbReference type="Gene3D" id="3.10.110.10">
    <property type="entry name" value="Ubiquitin Conjugating Enzyme"/>
    <property type="match status" value="1"/>
</dbReference>
<keyword evidence="6" id="KW-1185">Reference proteome</keyword>
<dbReference type="PROSITE" id="PS50127">
    <property type="entry name" value="UBC_2"/>
    <property type="match status" value="1"/>
</dbReference>
<comment type="caution">
    <text evidence="5">The sequence shown here is derived from an EMBL/GenBank/DDBJ whole genome shotgun (WGS) entry which is preliminary data.</text>
</comment>
<feature type="compositionally biased region" description="Polar residues" evidence="3">
    <location>
        <begin position="146"/>
        <end position="160"/>
    </location>
</feature>
<reference evidence="5" key="1">
    <citation type="journal article" date="2023" name="Mol. Phylogenet. Evol.">
        <title>Genome-scale phylogeny and comparative genomics of the fungal order Sordariales.</title>
        <authorList>
            <person name="Hensen N."/>
            <person name="Bonometti L."/>
            <person name="Westerberg I."/>
            <person name="Brannstrom I.O."/>
            <person name="Guillou S."/>
            <person name="Cros-Aarteil S."/>
            <person name="Calhoun S."/>
            <person name="Haridas S."/>
            <person name="Kuo A."/>
            <person name="Mondo S."/>
            <person name="Pangilinan J."/>
            <person name="Riley R."/>
            <person name="LaButti K."/>
            <person name="Andreopoulos B."/>
            <person name="Lipzen A."/>
            <person name="Chen C."/>
            <person name="Yan M."/>
            <person name="Daum C."/>
            <person name="Ng V."/>
            <person name="Clum A."/>
            <person name="Steindorff A."/>
            <person name="Ohm R.A."/>
            <person name="Martin F."/>
            <person name="Silar P."/>
            <person name="Natvig D.O."/>
            <person name="Lalanne C."/>
            <person name="Gautier V."/>
            <person name="Ament-Velasquez S.L."/>
            <person name="Kruys A."/>
            <person name="Hutchinson M.I."/>
            <person name="Powell A.J."/>
            <person name="Barry K."/>
            <person name="Miller A.N."/>
            <person name="Grigoriev I.V."/>
            <person name="Debuchy R."/>
            <person name="Gladieux P."/>
            <person name="Hiltunen Thoren M."/>
            <person name="Johannesson H."/>
        </authorList>
    </citation>
    <scope>NUCLEOTIDE SEQUENCE</scope>
    <source>
        <strain evidence="5">CBS 532.94</strain>
    </source>
</reference>
<evidence type="ECO:0000256" key="2">
    <source>
        <dbReference type="ARBA" id="ARBA00022786"/>
    </source>
</evidence>
<dbReference type="EMBL" id="MU860209">
    <property type="protein sequence ID" value="KAK4236182.1"/>
    <property type="molecule type" value="Genomic_DNA"/>
</dbReference>
<evidence type="ECO:0000259" key="4">
    <source>
        <dbReference type="PROSITE" id="PS50127"/>
    </source>
</evidence>
<dbReference type="SUPFAM" id="SSF54495">
    <property type="entry name" value="UBC-like"/>
    <property type="match status" value="1"/>
</dbReference>
<evidence type="ECO:0000313" key="5">
    <source>
        <dbReference type="EMBL" id="KAK4236182.1"/>
    </source>
</evidence>